<dbReference type="Gene3D" id="1.10.4080.10">
    <property type="entry name" value="ADP-ribosylation/Crystallin J1"/>
    <property type="match status" value="1"/>
</dbReference>
<sequence>MELFLPPLDPDRLLGCLLGLAIGDALGAPVDELSLAGIRERHGPEGVRDFDGNGVAAITANTQMALCTARAALRASARGRAKGIGGAALGLVQTEYLTWLSGQGETAAGPSGPPGPVPPMDDPLTARRAPGGTSLSALRRAAERERPGLPLGTVDEPINASKGCGAVARAAPCGFGAGSMAAAFDFGSGSAALTHGDPGGYLPAGMLAATVWALIRGARMDDAVARALGILLNRRGHGDVSSAVRAATELTRGGPPEPEGLDGLGTERTGDRALAAAVCVARCAPAFDGERSMAGIHDLRRGPDKVGRRALAAAVNHSGASATVGAICGALVGACYGTAAFPGHWQALVEVRPHIIGLAADCALEFGPNPPTDPRHGGPSFGWPSGLPEG</sequence>
<name>A0ABV9E2G5_9ACTN</name>
<dbReference type="InterPro" id="IPR036705">
    <property type="entry name" value="Ribosyl_crysJ1_sf"/>
</dbReference>
<comment type="caution">
    <text evidence="2">The sequence shown here is derived from an EMBL/GenBank/DDBJ whole genome shotgun (WGS) entry which is preliminary data.</text>
</comment>
<dbReference type="EMBL" id="JBHSFQ010000018">
    <property type="protein sequence ID" value="MFC4563773.1"/>
    <property type="molecule type" value="Genomic_DNA"/>
</dbReference>
<feature type="region of interest" description="Disordered" evidence="1">
    <location>
        <begin position="369"/>
        <end position="390"/>
    </location>
</feature>
<accession>A0ABV9E2G5</accession>
<dbReference type="PANTHER" id="PTHR16222">
    <property type="entry name" value="ADP-RIBOSYLGLYCOHYDROLASE"/>
    <property type="match status" value="1"/>
</dbReference>
<dbReference type="Proteomes" id="UP001595923">
    <property type="component" value="Unassembled WGS sequence"/>
</dbReference>
<proteinExistence type="predicted"/>
<keyword evidence="3" id="KW-1185">Reference proteome</keyword>
<dbReference type="RefSeq" id="WP_378576335.1">
    <property type="nucleotide sequence ID" value="NZ_JBHSFQ010000018.1"/>
</dbReference>
<dbReference type="InterPro" id="IPR005502">
    <property type="entry name" value="Ribosyl_crysJ1"/>
</dbReference>
<evidence type="ECO:0000313" key="2">
    <source>
        <dbReference type="EMBL" id="MFC4563773.1"/>
    </source>
</evidence>
<dbReference type="InterPro" id="IPR050792">
    <property type="entry name" value="ADP-ribosylglycohydrolase"/>
</dbReference>
<evidence type="ECO:0000256" key="1">
    <source>
        <dbReference type="SAM" id="MobiDB-lite"/>
    </source>
</evidence>
<gene>
    <name evidence="2" type="ORF">ACFO4E_18085</name>
</gene>
<dbReference type="Pfam" id="PF03747">
    <property type="entry name" value="ADP_ribosyl_GH"/>
    <property type="match status" value="1"/>
</dbReference>
<feature type="region of interest" description="Disordered" evidence="1">
    <location>
        <begin position="103"/>
        <end position="131"/>
    </location>
</feature>
<feature type="compositionally biased region" description="Pro residues" evidence="1">
    <location>
        <begin position="111"/>
        <end position="121"/>
    </location>
</feature>
<dbReference type="PANTHER" id="PTHR16222:SF12">
    <property type="entry name" value="ADP-RIBOSYLGLYCOHYDROLASE-RELATED"/>
    <property type="match status" value="1"/>
</dbReference>
<organism evidence="2 3">
    <name type="scientific">Nocardiopsis mangrovi</name>
    <dbReference type="NCBI Taxonomy" id="1179818"/>
    <lineage>
        <taxon>Bacteria</taxon>
        <taxon>Bacillati</taxon>
        <taxon>Actinomycetota</taxon>
        <taxon>Actinomycetes</taxon>
        <taxon>Streptosporangiales</taxon>
        <taxon>Nocardiopsidaceae</taxon>
        <taxon>Nocardiopsis</taxon>
    </lineage>
</organism>
<evidence type="ECO:0000313" key="3">
    <source>
        <dbReference type="Proteomes" id="UP001595923"/>
    </source>
</evidence>
<dbReference type="SUPFAM" id="SSF101478">
    <property type="entry name" value="ADP-ribosylglycohydrolase"/>
    <property type="match status" value="1"/>
</dbReference>
<protein>
    <submittedName>
        <fullName evidence="2">ADP-ribosylglycohydrolase family protein</fullName>
    </submittedName>
</protein>
<reference evidence="3" key="1">
    <citation type="journal article" date="2019" name="Int. J. Syst. Evol. Microbiol.">
        <title>The Global Catalogue of Microorganisms (GCM) 10K type strain sequencing project: providing services to taxonomists for standard genome sequencing and annotation.</title>
        <authorList>
            <consortium name="The Broad Institute Genomics Platform"/>
            <consortium name="The Broad Institute Genome Sequencing Center for Infectious Disease"/>
            <person name="Wu L."/>
            <person name="Ma J."/>
        </authorList>
    </citation>
    <scope>NUCLEOTIDE SEQUENCE [LARGE SCALE GENOMIC DNA]</scope>
    <source>
        <strain evidence="3">XZYJ18</strain>
    </source>
</reference>